<keyword evidence="10" id="KW-1185">Reference proteome</keyword>
<organism evidence="9 10">
    <name type="scientific">Trichomonas vaginalis (strain ATCC PRA-98 / G3)</name>
    <dbReference type="NCBI Taxonomy" id="412133"/>
    <lineage>
        <taxon>Eukaryota</taxon>
        <taxon>Metamonada</taxon>
        <taxon>Parabasalia</taxon>
        <taxon>Trichomonadida</taxon>
        <taxon>Trichomonadidae</taxon>
        <taxon>Trichomonas</taxon>
    </lineage>
</organism>
<evidence type="ECO:0000256" key="5">
    <source>
        <dbReference type="ARBA" id="ARBA00022692"/>
    </source>
</evidence>
<evidence type="ECO:0000313" key="10">
    <source>
        <dbReference type="Proteomes" id="UP000001542"/>
    </source>
</evidence>
<feature type="transmembrane region" description="Helical" evidence="8">
    <location>
        <begin position="211"/>
        <end position="232"/>
    </location>
</feature>
<accession>A2G6W9</accession>
<dbReference type="CDD" id="cd12082">
    <property type="entry name" value="MATE_like"/>
    <property type="match status" value="1"/>
</dbReference>
<evidence type="ECO:0000256" key="4">
    <source>
        <dbReference type="ARBA" id="ARBA00022475"/>
    </source>
</evidence>
<dbReference type="Proteomes" id="UP000001542">
    <property type="component" value="Unassembled WGS sequence"/>
</dbReference>
<dbReference type="InterPro" id="IPR002528">
    <property type="entry name" value="MATE_fam"/>
</dbReference>
<dbReference type="InterPro" id="IPR052031">
    <property type="entry name" value="Membrane_Transporter-Flippase"/>
</dbReference>
<dbReference type="GO" id="GO:0005886">
    <property type="term" value="C:plasma membrane"/>
    <property type="evidence" value="ECO:0007669"/>
    <property type="project" value="UniProtKB-SubCell"/>
</dbReference>
<feature type="transmembrane region" description="Helical" evidence="8">
    <location>
        <begin position="113"/>
        <end position="132"/>
    </location>
</feature>
<evidence type="ECO:0000256" key="8">
    <source>
        <dbReference type="SAM" id="Phobius"/>
    </source>
</evidence>
<dbReference type="VEuPathDB" id="TrichDB:TVAGG3_1016900"/>
<dbReference type="EMBL" id="DS114511">
    <property type="protein sequence ID" value="EAX87096.1"/>
    <property type="molecule type" value="Genomic_DNA"/>
</dbReference>
<dbReference type="Pfam" id="PF01554">
    <property type="entry name" value="MatE"/>
    <property type="match status" value="1"/>
</dbReference>
<evidence type="ECO:0000256" key="7">
    <source>
        <dbReference type="ARBA" id="ARBA00023136"/>
    </source>
</evidence>
<keyword evidence="7 8" id="KW-0472">Membrane</keyword>
<feature type="transmembrane region" description="Helical" evidence="8">
    <location>
        <begin position="32"/>
        <end position="52"/>
    </location>
</feature>
<comment type="subcellular location">
    <subcellularLocation>
        <location evidence="1">Cell membrane</location>
        <topology evidence="1">Multi-pass membrane protein</topology>
    </subcellularLocation>
</comment>
<feature type="transmembrane region" description="Helical" evidence="8">
    <location>
        <begin position="152"/>
        <end position="173"/>
    </location>
</feature>
<evidence type="ECO:0000313" key="9">
    <source>
        <dbReference type="EMBL" id="EAX87096.1"/>
    </source>
</evidence>
<evidence type="ECO:0000256" key="3">
    <source>
        <dbReference type="ARBA" id="ARBA00022448"/>
    </source>
</evidence>
<feature type="transmembrane region" description="Helical" evidence="8">
    <location>
        <begin position="180"/>
        <end position="205"/>
    </location>
</feature>
<protein>
    <submittedName>
        <fullName evidence="9">MatE family protein</fullName>
    </submittedName>
</protein>
<evidence type="ECO:0000256" key="2">
    <source>
        <dbReference type="ARBA" id="ARBA00010199"/>
    </source>
</evidence>
<reference evidence="9" key="2">
    <citation type="journal article" date="2007" name="Science">
        <title>Draft genome sequence of the sexually transmitted pathogen Trichomonas vaginalis.</title>
        <authorList>
            <person name="Carlton J.M."/>
            <person name="Hirt R.P."/>
            <person name="Silva J.C."/>
            <person name="Delcher A.L."/>
            <person name="Schatz M."/>
            <person name="Zhao Q."/>
            <person name="Wortman J.R."/>
            <person name="Bidwell S.L."/>
            <person name="Alsmark U.C.M."/>
            <person name="Besteiro S."/>
            <person name="Sicheritz-Ponten T."/>
            <person name="Noel C.J."/>
            <person name="Dacks J.B."/>
            <person name="Foster P.G."/>
            <person name="Simillion C."/>
            <person name="Van de Peer Y."/>
            <person name="Miranda-Saavedra D."/>
            <person name="Barton G.J."/>
            <person name="Westrop G.D."/>
            <person name="Mueller S."/>
            <person name="Dessi D."/>
            <person name="Fiori P.L."/>
            <person name="Ren Q."/>
            <person name="Paulsen I."/>
            <person name="Zhang H."/>
            <person name="Bastida-Corcuera F.D."/>
            <person name="Simoes-Barbosa A."/>
            <person name="Brown M.T."/>
            <person name="Hayes R.D."/>
            <person name="Mukherjee M."/>
            <person name="Okumura C.Y."/>
            <person name="Schneider R."/>
            <person name="Smith A.J."/>
            <person name="Vanacova S."/>
            <person name="Villalvazo M."/>
            <person name="Haas B.J."/>
            <person name="Pertea M."/>
            <person name="Feldblyum T.V."/>
            <person name="Utterback T.R."/>
            <person name="Shu C.L."/>
            <person name="Osoegawa K."/>
            <person name="de Jong P.J."/>
            <person name="Hrdy I."/>
            <person name="Horvathova L."/>
            <person name="Zubacova Z."/>
            <person name="Dolezal P."/>
            <person name="Malik S.B."/>
            <person name="Logsdon J.M. Jr."/>
            <person name="Henze K."/>
            <person name="Gupta A."/>
            <person name="Wang C.C."/>
            <person name="Dunne R.L."/>
            <person name="Upcroft J.A."/>
            <person name="Upcroft P."/>
            <person name="White O."/>
            <person name="Salzberg S.L."/>
            <person name="Tang P."/>
            <person name="Chiu C.-H."/>
            <person name="Lee Y.-S."/>
            <person name="Embley T.M."/>
            <person name="Coombs G.H."/>
            <person name="Mottram J.C."/>
            <person name="Tachezy J."/>
            <person name="Fraser-Liggett C.M."/>
            <person name="Johnson P.J."/>
        </authorList>
    </citation>
    <scope>NUCLEOTIDE SEQUENCE [LARGE SCALE GENOMIC DNA]</scope>
    <source>
        <strain evidence="9">G3</strain>
    </source>
</reference>
<evidence type="ECO:0000256" key="1">
    <source>
        <dbReference type="ARBA" id="ARBA00004651"/>
    </source>
</evidence>
<dbReference type="SMR" id="A2G6W9"/>
<comment type="similarity">
    <text evidence="2">Belongs to the multi antimicrobial extrusion (MATE) (TC 2.A.66.1) family.</text>
</comment>
<keyword evidence="6 8" id="KW-1133">Transmembrane helix</keyword>
<keyword evidence="5 8" id="KW-0812">Transmembrane</keyword>
<reference evidence="9" key="1">
    <citation type="submission" date="2006-10" db="EMBL/GenBank/DDBJ databases">
        <authorList>
            <person name="Amadeo P."/>
            <person name="Zhao Q."/>
            <person name="Wortman J."/>
            <person name="Fraser-Liggett C."/>
            <person name="Carlton J."/>
        </authorList>
    </citation>
    <scope>NUCLEOTIDE SEQUENCE</scope>
    <source>
        <strain evidence="9">G3</strain>
    </source>
</reference>
<dbReference type="VEuPathDB" id="TrichDB:TVAG_289610"/>
<evidence type="ECO:0000256" key="6">
    <source>
        <dbReference type="ARBA" id="ARBA00022989"/>
    </source>
</evidence>
<name>A2G6W9_TRIV3</name>
<dbReference type="GO" id="GO:0015297">
    <property type="term" value="F:antiporter activity"/>
    <property type="evidence" value="ECO:0007669"/>
    <property type="project" value="InterPro"/>
</dbReference>
<dbReference type="InParanoid" id="A2G6W9"/>
<gene>
    <name evidence="9" type="ORF">TVAG_289610</name>
</gene>
<keyword evidence="4" id="KW-1003">Cell membrane</keyword>
<keyword evidence="3" id="KW-0813">Transport</keyword>
<dbReference type="OrthoDB" id="2126698at2759"/>
<dbReference type="GO" id="GO:0042910">
    <property type="term" value="F:xenobiotic transmembrane transporter activity"/>
    <property type="evidence" value="ECO:0007669"/>
    <property type="project" value="InterPro"/>
</dbReference>
<dbReference type="PANTHER" id="PTHR43549:SF2">
    <property type="entry name" value="MULTIDRUG RESISTANCE PROTEIN NORM-RELATED"/>
    <property type="match status" value="1"/>
</dbReference>
<dbReference type="AlphaFoldDB" id="A2G6W9"/>
<dbReference type="PANTHER" id="PTHR43549">
    <property type="entry name" value="MULTIDRUG RESISTANCE PROTEIN YPNP-RELATED"/>
    <property type="match status" value="1"/>
</dbReference>
<sequence>MVNPTPLLGQKQDKDLQLEHYRLAGRPPLKTILFLSMGPMVSQVVGALYSIIDTIWVAKACGDRGMAAVSTYNCFDNIGRSFGFFMCTAASTKTSQLFGQRKESETRQVFSDLIRCSIICSLIVPAILIPTVKHAARWFGADEGLVEFGFEYISLLSYGSIATCLFLCCGGFFQGEGRTHIFAIMELVSFVLNGLLFDPALLLLGKLGVRGAALSTVLSELFPAFMLLGWYYKGAFAVKPQLGDLFKKFSPHTFPALKVGFSQLITNLSYFVPTIVVRKLLGLSLPKDQFDDGFAGYNVTIRFQYLTNAVFIAINQGVIVIYENDKNSLTEK</sequence>
<proteinExistence type="inferred from homology"/>